<sequence length="71" mass="7698">MARIFTAKPPALCRPAPARTAKVTQPNRDRPNEGSLSIFTEFSPMADPSFEPCCPGQAAVELGRVVDRGLR</sequence>
<dbReference type="Proteomes" id="UP000030645">
    <property type="component" value="Unassembled WGS sequence"/>
</dbReference>
<dbReference type="SUPFAM" id="SSF54211">
    <property type="entry name" value="Ribosomal protein S5 domain 2-like"/>
    <property type="match status" value="1"/>
</dbReference>
<feature type="region of interest" description="Disordered" evidence="1">
    <location>
        <begin position="1"/>
        <end position="35"/>
    </location>
</feature>
<name>W9SVX4_9ROSA</name>
<dbReference type="Gene3D" id="3.30.230.70">
    <property type="entry name" value="GHMP Kinase, N-terminal domain"/>
    <property type="match status" value="1"/>
</dbReference>
<evidence type="ECO:0000313" key="2">
    <source>
        <dbReference type="EMBL" id="EXC30712.1"/>
    </source>
</evidence>
<organism evidence="2 3">
    <name type="scientific">Morus notabilis</name>
    <dbReference type="NCBI Taxonomy" id="981085"/>
    <lineage>
        <taxon>Eukaryota</taxon>
        <taxon>Viridiplantae</taxon>
        <taxon>Streptophyta</taxon>
        <taxon>Embryophyta</taxon>
        <taxon>Tracheophyta</taxon>
        <taxon>Spermatophyta</taxon>
        <taxon>Magnoliopsida</taxon>
        <taxon>eudicotyledons</taxon>
        <taxon>Gunneridae</taxon>
        <taxon>Pentapetalae</taxon>
        <taxon>rosids</taxon>
        <taxon>fabids</taxon>
        <taxon>Rosales</taxon>
        <taxon>Moraceae</taxon>
        <taxon>Moreae</taxon>
        <taxon>Morus</taxon>
    </lineage>
</organism>
<dbReference type="InterPro" id="IPR020568">
    <property type="entry name" value="Ribosomal_Su5_D2-typ_SF"/>
</dbReference>
<evidence type="ECO:0000256" key="1">
    <source>
        <dbReference type="SAM" id="MobiDB-lite"/>
    </source>
</evidence>
<proteinExistence type="predicted"/>
<dbReference type="eggNOG" id="KOG1614">
    <property type="taxonomic scope" value="Eukaryota"/>
</dbReference>
<protein>
    <submittedName>
        <fullName evidence="2">Uncharacterized protein</fullName>
    </submittedName>
</protein>
<dbReference type="STRING" id="981085.W9SVX4"/>
<dbReference type="AlphaFoldDB" id="W9SVX4"/>
<keyword evidence="3" id="KW-1185">Reference proteome</keyword>
<accession>W9SVX4</accession>
<evidence type="ECO:0000313" key="3">
    <source>
        <dbReference type="Proteomes" id="UP000030645"/>
    </source>
</evidence>
<gene>
    <name evidence="2" type="ORF">L484_027887</name>
</gene>
<reference evidence="3" key="1">
    <citation type="submission" date="2013-01" db="EMBL/GenBank/DDBJ databases">
        <title>Draft Genome Sequence of a Mulberry Tree, Morus notabilis C.K. Schneid.</title>
        <authorList>
            <person name="He N."/>
            <person name="Zhao S."/>
        </authorList>
    </citation>
    <scope>NUCLEOTIDE SEQUENCE</scope>
</reference>
<dbReference type="InterPro" id="IPR027408">
    <property type="entry name" value="PNPase/RNase_PH_dom_sf"/>
</dbReference>
<dbReference type="EMBL" id="KE346217">
    <property type="protein sequence ID" value="EXC30712.1"/>
    <property type="molecule type" value="Genomic_DNA"/>
</dbReference>